<keyword evidence="2" id="KW-0479">Metal-binding</keyword>
<dbReference type="OrthoDB" id="9767869at2"/>
<sequence length="526" mass="59024">MTKENGNEGRLPTFPEPYWLDNIEIPQFGSLKDDLEVDVVIVGGGITGITAAYLLLKEGVKVAVLEAGKLLNGTTGHTTAKITAQHDLIYDEFINHFGKEKARLYYQANTEALNFIKKMVNELAIDCNFTEQDAVLYATSEKYARELEKEYQAYQELGIDSELKEEIPFNIEIENALHMKNQAQFHPLKYLTHLVHLIKKAGGLIFENTTAVNVEENEQGAVVLTREGKRVTADYILACSHFPFYEGTGLYSTRMYADRSYLLAVKTEEDYPGGMYLSVDQPSRSLRSAAGDGENIVLIAGEGHKTGQGKDTLEHYKALEAFSQKVFHTKEIMYRWSAQDLTTLDKMPYIGAITSTQQKVLVATGFRKWGMSSGTVAAKLLSDIVLERDNPYKDLYTPSRFIGDPSVKEFIKENADVAKHLIKGKLDLPVQRIHDLSEDQGAPVTIEGKRKGAYRDKQGKVYIVDTTCTHMGCEVNWNHGDRTWDCPCHGSRFSYTGEVVEGPAEKPLQRDEHTFLDNITSEDSGY</sequence>
<dbReference type="AlphaFoldDB" id="A0A1G8WQP6"/>
<dbReference type="PRINTS" id="PR00162">
    <property type="entry name" value="RIESKE"/>
</dbReference>
<keyword evidence="8" id="KW-1185">Reference proteome</keyword>
<dbReference type="Gene3D" id="2.102.10.10">
    <property type="entry name" value="Rieske [2Fe-2S] iron-sulphur domain"/>
    <property type="match status" value="1"/>
</dbReference>
<keyword evidence="4" id="KW-0411">Iron-sulfur</keyword>
<evidence type="ECO:0000313" key="7">
    <source>
        <dbReference type="EMBL" id="SDJ80406.1"/>
    </source>
</evidence>
<feature type="domain" description="Rieske" evidence="6">
    <location>
        <begin position="428"/>
        <end position="522"/>
    </location>
</feature>
<keyword evidence="1" id="KW-0001">2Fe-2S</keyword>
<dbReference type="InterPro" id="IPR038010">
    <property type="entry name" value="YhfW_C"/>
</dbReference>
<dbReference type="Pfam" id="PF00355">
    <property type="entry name" value="Rieske"/>
    <property type="match status" value="1"/>
</dbReference>
<evidence type="ECO:0000256" key="1">
    <source>
        <dbReference type="ARBA" id="ARBA00022714"/>
    </source>
</evidence>
<evidence type="ECO:0000256" key="4">
    <source>
        <dbReference type="ARBA" id="ARBA00023014"/>
    </source>
</evidence>
<dbReference type="PROSITE" id="PS51296">
    <property type="entry name" value="RIESKE"/>
    <property type="match status" value="1"/>
</dbReference>
<dbReference type="PANTHER" id="PTHR13847:SF274">
    <property type="entry name" value="RIESKE 2FE-2S IRON-SULFUR PROTEIN YHFW-RELATED"/>
    <property type="match status" value="1"/>
</dbReference>
<dbReference type="Proteomes" id="UP000198694">
    <property type="component" value="Unassembled WGS sequence"/>
</dbReference>
<dbReference type="GO" id="GO:0005737">
    <property type="term" value="C:cytoplasm"/>
    <property type="evidence" value="ECO:0007669"/>
    <property type="project" value="TreeGrafter"/>
</dbReference>
<keyword evidence="3" id="KW-0408">Iron</keyword>
<dbReference type="PANTHER" id="PTHR13847">
    <property type="entry name" value="SARCOSINE DEHYDROGENASE-RELATED"/>
    <property type="match status" value="1"/>
</dbReference>
<dbReference type="GO" id="GO:0051537">
    <property type="term" value="F:2 iron, 2 sulfur cluster binding"/>
    <property type="evidence" value="ECO:0007669"/>
    <property type="project" value="UniProtKB-KW"/>
</dbReference>
<dbReference type="InterPro" id="IPR036922">
    <property type="entry name" value="Rieske_2Fe-2S_sf"/>
</dbReference>
<dbReference type="InterPro" id="IPR005805">
    <property type="entry name" value="Rieske_Fe-S_prot_C"/>
</dbReference>
<keyword evidence="5" id="KW-1015">Disulfide bond</keyword>
<reference evidence="7 8" key="1">
    <citation type="submission" date="2016-10" db="EMBL/GenBank/DDBJ databases">
        <authorList>
            <person name="de Groot N.N."/>
        </authorList>
    </citation>
    <scope>NUCLEOTIDE SEQUENCE [LARGE SCALE GENOMIC DNA]</scope>
    <source>
        <strain evidence="7 8">CGMCC 1.6502</strain>
    </source>
</reference>
<name>A0A1G8WQP6_9BACI</name>
<dbReference type="FunFam" id="2.102.10.10:FF:000014">
    <property type="entry name" value="Oxidoreductase, FAD dependent"/>
    <property type="match status" value="1"/>
</dbReference>
<dbReference type="GO" id="GO:0016020">
    <property type="term" value="C:membrane"/>
    <property type="evidence" value="ECO:0007669"/>
    <property type="project" value="InterPro"/>
</dbReference>
<proteinExistence type="predicted"/>
<dbReference type="InterPro" id="IPR017941">
    <property type="entry name" value="Rieske_2Fe-2S"/>
</dbReference>
<dbReference type="InterPro" id="IPR006076">
    <property type="entry name" value="FAD-dep_OxRdtase"/>
</dbReference>
<accession>A0A1G8WQP6</accession>
<dbReference type="GO" id="GO:0016705">
    <property type="term" value="F:oxidoreductase activity, acting on paired donors, with incorporation or reduction of molecular oxygen"/>
    <property type="evidence" value="ECO:0007669"/>
    <property type="project" value="UniProtKB-ARBA"/>
</dbReference>
<evidence type="ECO:0000259" key="6">
    <source>
        <dbReference type="PROSITE" id="PS51296"/>
    </source>
</evidence>
<dbReference type="Gene3D" id="3.30.9.10">
    <property type="entry name" value="D-Amino Acid Oxidase, subunit A, domain 2"/>
    <property type="match status" value="1"/>
</dbReference>
<evidence type="ECO:0000256" key="2">
    <source>
        <dbReference type="ARBA" id="ARBA00022723"/>
    </source>
</evidence>
<protein>
    <submittedName>
        <fullName evidence="7">Glycine/D-amino acid oxidase</fullName>
    </submittedName>
</protein>
<gene>
    <name evidence="7" type="ORF">SAMN05216243_0933</name>
</gene>
<dbReference type="GO" id="GO:0046872">
    <property type="term" value="F:metal ion binding"/>
    <property type="evidence" value="ECO:0007669"/>
    <property type="project" value="UniProtKB-KW"/>
</dbReference>
<dbReference type="GO" id="GO:0004497">
    <property type="term" value="F:monooxygenase activity"/>
    <property type="evidence" value="ECO:0007669"/>
    <property type="project" value="UniProtKB-ARBA"/>
</dbReference>
<organism evidence="7 8">
    <name type="scientific">Sediminibacillus albus</name>
    <dbReference type="NCBI Taxonomy" id="407036"/>
    <lineage>
        <taxon>Bacteria</taxon>
        <taxon>Bacillati</taxon>
        <taxon>Bacillota</taxon>
        <taxon>Bacilli</taxon>
        <taxon>Bacillales</taxon>
        <taxon>Bacillaceae</taxon>
        <taxon>Sediminibacillus</taxon>
    </lineage>
</organism>
<evidence type="ECO:0000313" key="8">
    <source>
        <dbReference type="Proteomes" id="UP000198694"/>
    </source>
</evidence>
<evidence type="ECO:0000256" key="3">
    <source>
        <dbReference type="ARBA" id="ARBA00023004"/>
    </source>
</evidence>
<dbReference type="SUPFAM" id="SSF50022">
    <property type="entry name" value="ISP domain"/>
    <property type="match status" value="1"/>
</dbReference>
<dbReference type="EMBL" id="FNFL01000001">
    <property type="protein sequence ID" value="SDJ80406.1"/>
    <property type="molecule type" value="Genomic_DNA"/>
</dbReference>
<dbReference type="STRING" id="407036.SAMN05216243_0933"/>
<dbReference type="CDD" id="cd03477">
    <property type="entry name" value="Rieske_YhfW_C"/>
    <property type="match status" value="1"/>
</dbReference>
<dbReference type="Pfam" id="PF01266">
    <property type="entry name" value="DAO"/>
    <property type="match status" value="1"/>
</dbReference>
<dbReference type="RefSeq" id="WP_093211493.1">
    <property type="nucleotide sequence ID" value="NZ_FNFL01000001.1"/>
</dbReference>
<dbReference type="InterPro" id="IPR036188">
    <property type="entry name" value="FAD/NAD-bd_sf"/>
</dbReference>
<dbReference type="Gene3D" id="3.50.50.60">
    <property type="entry name" value="FAD/NAD(P)-binding domain"/>
    <property type="match status" value="1"/>
</dbReference>
<evidence type="ECO:0000256" key="5">
    <source>
        <dbReference type="ARBA" id="ARBA00023157"/>
    </source>
</evidence>
<dbReference type="SUPFAM" id="SSF51905">
    <property type="entry name" value="FAD/NAD(P)-binding domain"/>
    <property type="match status" value="1"/>
</dbReference>